<dbReference type="Gene3D" id="3.40.1190.20">
    <property type="match status" value="1"/>
</dbReference>
<dbReference type="GO" id="GO:0016301">
    <property type="term" value="F:kinase activity"/>
    <property type="evidence" value="ECO:0007669"/>
    <property type="project" value="UniProtKB-KW"/>
</dbReference>
<dbReference type="InterPro" id="IPR029056">
    <property type="entry name" value="Ribokinase-like"/>
</dbReference>
<dbReference type="InterPro" id="IPR011611">
    <property type="entry name" value="PfkB_dom"/>
</dbReference>
<protein>
    <submittedName>
        <fullName evidence="6">Sugar kinase</fullName>
    </submittedName>
</protein>
<dbReference type="Pfam" id="PF00294">
    <property type="entry name" value="PfkB"/>
    <property type="match status" value="1"/>
</dbReference>
<dbReference type="InterPro" id="IPR002139">
    <property type="entry name" value="Ribo/fructo_kinase"/>
</dbReference>
<evidence type="ECO:0000256" key="3">
    <source>
        <dbReference type="ARBA" id="ARBA00022777"/>
    </source>
</evidence>
<sequence>MEDNVLLVGEPMGLFIANEPGPLDEVGSYDFAVAGAEFNVAVGLTRLGHRASFLTKLGPDPFGDRILKLMEREGIATDQVLRTEGRPTGFMLKSQVVTGDPQIYYYRKGSAASTLCSQDLVGLDLSRCGLVHITGISAALSDSCRAAMLDLAGRAHDAGALVSFDSNLRPQLWASEELMRDVTNELACLADVFLPGINECRVLVGTDDPEKAAAWYLERGCRLVVIKLGAQGAYYADAQGRCGVVPGFVVEKVVDTVGAGDGFAAGVISGLLEGLPVPEAVERGCAVGAVQVTVRGDNDGLPTREELASFMASRPRCSDAAPREVA</sequence>
<evidence type="ECO:0000313" key="7">
    <source>
        <dbReference type="Proteomes" id="UP001431693"/>
    </source>
</evidence>
<name>A0ABT6ZJR1_9ACTN</name>
<dbReference type="CDD" id="cd01166">
    <property type="entry name" value="KdgK"/>
    <property type="match status" value="1"/>
</dbReference>
<comment type="caution">
    <text evidence="6">The sequence shown here is derived from an EMBL/GenBank/DDBJ whole genome shotgun (WGS) entry which is preliminary data.</text>
</comment>
<dbReference type="RefSeq" id="WP_283713632.1">
    <property type="nucleotide sequence ID" value="NZ_JASJEW010000005.1"/>
</dbReference>
<proteinExistence type="inferred from homology"/>
<dbReference type="InterPro" id="IPR002173">
    <property type="entry name" value="Carboh/pur_kinase_PfkB_CS"/>
</dbReference>
<keyword evidence="2 4" id="KW-0808">Transferase</keyword>
<dbReference type="InterPro" id="IPR050306">
    <property type="entry name" value="PfkB_Carbo_kinase"/>
</dbReference>
<feature type="domain" description="Carbohydrate kinase PfkB" evidence="5">
    <location>
        <begin position="4"/>
        <end position="303"/>
    </location>
</feature>
<dbReference type="PANTHER" id="PTHR43085:SF15">
    <property type="entry name" value="2-DEHYDRO-3-DEOXYGLUCONOKINASE"/>
    <property type="match status" value="1"/>
</dbReference>
<evidence type="ECO:0000256" key="4">
    <source>
        <dbReference type="RuleBase" id="RU003704"/>
    </source>
</evidence>
<dbReference type="EMBL" id="JASJEX010000002">
    <property type="protein sequence ID" value="MDJ1129290.1"/>
    <property type="molecule type" value="Genomic_DNA"/>
</dbReference>
<evidence type="ECO:0000256" key="2">
    <source>
        <dbReference type="ARBA" id="ARBA00022679"/>
    </source>
</evidence>
<evidence type="ECO:0000259" key="5">
    <source>
        <dbReference type="Pfam" id="PF00294"/>
    </source>
</evidence>
<gene>
    <name evidence="6" type="ORF">QJ043_04250</name>
</gene>
<dbReference type="SUPFAM" id="SSF53613">
    <property type="entry name" value="Ribokinase-like"/>
    <property type="match status" value="1"/>
</dbReference>
<organism evidence="6 7">
    <name type="scientific">Kribbibacterium absianum</name>
    <dbReference type="NCBI Taxonomy" id="3044210"/>
    <lineage>
        <taxon>Bacteria</taxon>
        <taxon>Bacillati</taxon>
        <taxon>Actinomycetota</taxon>
        <taxon>Coriobacteriia</taxon>
        <taxon>Coriobacteriales</taxon>
        <taxon>Kribbibacteriaceae</taxon>
        <taxon>Kribbibacterium</taxon>
    </lineage>
</organism>
<dbReference type="Proteomes" id="UP001431693">
    <property type="component" value="Unassembled WGS sequence"/>
</dbReference>
<keyword evidence="7" id="KW-1185">Reference proteome</keyword>
<dbReference type="PROSITE" id="PS00584">
    <property type="entry name" value="PFKB_KINASES_2"/>
    <property type="match status" value="1"/>
</dbReference>
<evidence type="ECO:0000313" key="6">
    <source>
        <dbReference type="EMBL" id="MDJ1129290.1"/>
    </source>
</evidence>
<dbReference type="PRINTS" id="PR00990">
    <property type="entry name" value="RIBOKINASE"/>
</dbReference>
<accession>A0ABT6ZJR1</accession>
<reference evidence="6" key="1">
    <citation type="submission" date="2023-05" db="EMBL/GenBank/DDBJ databases">
        <title>[olsenella] sp. nov., isolated from a pig farm feces dump.</title>
        <authorList>
            <person name="Chang Y.-H."/>
        </authorList>
    </citation>
    <scope>NUCLEOTIDE SEQUENCE</scope>
    <source>
        <strain evidence="6">YH-ols2217</strain>
    </source>
</reference>
<keyword evidence="3 4" id="KW-0418">Kinase</keyword>
<dbReference type="PANTHER" id="PTHR43085">
    <property type="entry name" value="HEXOKINASE FAMILY MEMBER"/>
    <property type="match status" value="1"/>
</dbReference>
<evidence type="ECO:0000256" key="1">
    <source>
        <dbReference type="ARBA" id="ARBA00010688"/>
    </source>
</evidence>
<comment type="similarity">
    <text evidence="1 4">Belongs to the carbohydrate kinase PfkB family.</text>
</comment>